<keyword evidence="2" id="KW-0342">GTP-binding</keyword>
<dbReference type="FunFam" id="3.40.50.300:FF:000808">
    <property type="entry name" value="Small GTP-binding protein, putative"/>
    <property type="match status" value="1"/>
</dbReference>
<reference evidence="4" key="1">
    <citation type="journal article" date="2020" name="J. Eukaryot. Microbiol.">
        <title>De novo Sequencing, Assembly and Annotation of the Transcriptome for the Free-Living Testate Amoeba Arcella intermedia.</title>
        <authorList>
            <person name="Ribeiro G.M."/>
            <person name="Porfirio-Sousa A.L."/>
            <person name="Maurer-Alcala X.X."/>
            <person name="Katz L.A."/>
            <person name="Lahr D.J.G."/>
        </authorList>
    </citation>
    <scope>NUCLEOTIDE SEQUENCE</scope>
</reference>
<name>A0A6B2LLV4_9EUKA</name>
<dbReference type="PROSITE" id="PS51421">
    <property type="entry name" value="RAS"/>
    <property type="match status" value="1"/>
</dbReference>
<dbReference type="SUPFAM" id="SSF52540">
    <property type="entry name" value="P-loop containing nucleoside triphosphate hydrolases"/>
    <property type="match status" value="1"/>
</dbReference>
<evidence type="ECO:0000256" key="3">
    <source>
        <dbReference type="ARBA" id="ARBA00023288"/>
    </source>
</evidence>
<dbReference type="EMBL" id="GIBP01008772">
    <property type="protein sequence ID" value="NDV37741.1"/>
    <property type="molecule type" value="Transcribed_RNA"/>
</dbReference>
<dbReference type="GO" id="GO:0003924">
    <property type="term" value="F:GTPase activity"/>
    <property type="evidence" value="ECO:0007669"/>
    <property type="project" value="InterPro"/>
</dbReference>
<dbReference type="CDD" id="cd00154">
    <property type="entry name" value="Rab"/>
    <property type="match status" value="1"/>
</dbReference>
<dbReference type="SMART" id="SM00173">
    <property type="entry name" value="RAS"/>
    <property type="match status" value="1"/>
</dbReference>
<dbReference type="SMART" id="SM00175">
    <property type="entry name" value="RAB"/>
    <property type="match status" value="1"/>
</dbReference>
<proteinExistence type="predicted"/>
<organism evidence="4">
    <name type="scientific">Arcella intermedia</name>
    <dbReference type="NCBI Taxonomy" id="1963864"/>
    <lineage>
        <taxon>Eukaryota</taxon>
        <taxon>Amoebozoa</taxon>
        <taxon>Tubulinea</taxon>
        <taxon>Elardia</taxon>
        <taxon>Arcellinida</taxon>
        <taxon>Sphaerothecina</taxon>
        <taxon>Arcellidae</taxon>
        <taxon>Arcella</taxon>
    </lineage>
</organism>
<dbReference type="PROSITE" id="PS51417">
    <property type="entry name" value="ARF"/>
    <property type="match status" value="1"/>
</dbReference>
<dbReference type="Pfam" id="PF00071">
    <property type="entry name" value="Ras"/>
    <property type="match status" value="1"/>
</dbReference>
<dbReference type="AlphaFoldDB" id="A0A6B2LLV4"/>
<sequence length="173" mass="19354">MVLTGELGVGKSSIVLQFIERTFTGDEVSTIGADFRTKTIEVAKKKIKLQIYDTAGQEKFRQITTSYFRGASAVVVVVDVTNADSLKNLDKWISDAKSCNPQKAYKFLILANKIDLTDKRTVKDSDIKQALEKKFKDLDYIYKETSAKDGTGLNEAFKELAQALVDETNDNRL</sequence>
<dbReference type="PRINTS" id="PR00449">
    <property type="entry name" value="RASTRNSFRMNG"/>
</dbReference>
<evidence type="ECO:0000313" key="4">
    <source>
        <dbReference type="EMBL" id="NDV37741.1"/>
    </source>
</evidence>
<dbReference type="SMART" id="SM00174">
    <property type="entry name" value="RHO"/>
    <property type="match status" value="1"/>
</dbReference>
<dbReference type="PROSITE" id="PS51419">
    <property type="entry name" value="RAB"/>
    <property type="match status" value="1"/>
</dbReference>
<keyword evidence="3" id="KW-0449">Lipoprotein</keyword>
<evidence type="ECO:0000256" key="2">
    <source>
        <dbReference type="ARBA" id="ARBA00023134"/>
    </source>
</evidence>
<dbReference type="NCBIfam" id="TIGR00231">
    <property type="entry name" value="small_GTP"/>
    <property type="match status" value="1"/>
</dbReference>
<keyword evidence="1" id="KW-0547">Nucleotide-binding</keyword>
<accession>A0A6B2LLV4</accession>
<protein>
    <submittedName>
        <fullName evidence="4">Uncharacterized protein</fullName>
    </submittedName>
</protein>
<dbReference type="InterPro" id="IPR001806">
    <property type="entry name" value="Small_GTPase"/>
</dbReference>
<dbReference type="InterPro" id="IPR050227">
    <property type="entry name" value="Rab"/>
</dbReference>
<dbReference type="GO" id="GO:0005525">
    <property type="term" value="F:GTP binding"/>
    <property type="evidence" value="ECO:0007669"/>
    <property type="project" value="UniProtKB-KW"/>
</dbReference>
<dbReference type="InterPro" id="IPR027417">
    <property type="entry name" value="P-loop_NTPase"/>
</dbReference>
<dbReference type="InterPro" id="IPR005225">
    <property type="entry name" value="Small_GTP-bd"/>
</dbReference>
<evidence type="ECO:0000256" key="1">
    <source>
        <dbReference type="ARBA" id="ARBA00022741"/>
    </source>
</evidence>
<dbReference type="PANTHER" id="PTHR47977">
    <property type="entry name" value="RAS-RELATED PROTEIN RAB"/>
    <property type="match status" value="1"/>
</dbReference>
<dbReference type="Gene3D" id="3.40.50.300">
    <property type="entry name" value="P-loop containing nucleotide triphosphate hydrolases"/>
    <property type="match status" value="1"/>
</dbReference>